<dbReference type="InterPro" id="IPR050160">
    <property type="entry name" value="MHC/Immunoglobulin"/>
</dbReference>
<dbReference type="InterPro" id="IPR007110">
    <property type="entry name" value="Ig-like_dom"/>
</dbReference>
<dbReference type="Pfam" id="PF00993">
    <property type="entry name" value="MHC_II_alpha"/>
    <property type="match status" value="1"/>
</dbReference>
<dbReference type="PANTHER" id="PTHR19944">
    <property type="entry name" value="MHC CLASS II-RELATED"/>
    <property type="match status" value="1"/>
</dbReference>
<keyword evidence="4" id="KW-0472">Membrane</keyword>
<dbReference type="GO" id="GO:0006955">
    <property type="term" value="P:immune response"/>
    <property type="evidence" value="ECO:0007669"/>
    <property type="project" value="InterPro"/>
</dbReference>
<feature type="transmembrane region" description="Helical" evidence="4">
    <location>
        <begin position="198"/>
        <end position="224"/>
    </location>
</feature>
<evidence type="ECO:0000256" key="1">
    <source>
        <dbReference type="ARBA" id="ARBA00007394"/>
    </source>
</evidence>
<dbReference type="InterPro" id="IPR036179">
    <property type="entry name" value="Ig-like_dom_sf"/>
</dbReference>
<dbReference type="SMART" id="SM00407">
    <property type="entry name" value="IGc1"/>
    <property type="match status" value="1"/>
</dbReference>
<organism evidence="6">
    <name type="scientific">Pundamilia nyererei</name>
    <dbReference type="NCBI Taxonomy" id="303518"/>
    <lineage>
        <taxon>Eukaryota</taxon>
        <taxon>Metazoa</taxon>
        <taxon>Chordata</taxon>
        <taxon>Craniata</taxon>
        <taxon>Vertebrata</taxon>
        <taxon>Euteleostomi</taxon>
        <taxon>Actinopterygii</taxon>
        <taxon>Neopterygii</taxon>
        <taxon>Teleostei</taxon>
        <taxon>Neoteleostei</taxon>
        <taxon>Acanthomorphata</taxon>
        <taxon>Ovalentaria</taxon>
        <taxon>Cichlomorphae</taxon>
        <taxon>Cichliformes</taxon>
        <taxon>Cichlidae</taxon>
        <taxon>African cichlids</taxon>
        <taxon>Pseudocrenilabrinae</taxon>
        <taxon>Haplochromini</taxon>
        <taxon>Pundamilia</taxon>
    </lineage>
</organism>
<dbReference type="InterPro" id="IPR001003">
    <property type="entry name" value="MHC_II_a_N"/>
</dbReference>
<keyword evidence="3" id="KW-0393">Immunoglobulin domain</keyword>
<dbReference type="Ensembl" id="ENSPNYT00000008613.1">
    <property type="protein sequence ID" value="ENSPNYP00000008411.1"/>
    <property type="gene ID" value="ENSPNYG00000006337.1"/>
</dbReference>
<evidence type="ECO:0000256" key="2">
    <source>
        <dbReference type="ARBA" id="ARBA00023180"/>
    </source>
</evidence>
<dbReference type="SUPFAM" id="SSF54452">
    <property type="entry name" value="MHC antigen-recognition domain"/>
    <property type="match status" value="1"/>
</dbReference>
<evidence type="ECO:0000256" key="3">
    <source>
        <dbReference type="ARBA" id="ARBA00023319"/>
    </source>
</evidence>
<dbReference type="PROSITE" id="PS50835">
    <property type="entry name" value="IG_LIKE"/>
    <property type="match status" value="1"/>
</dbReference>
<accession>A0A3B4FGZ9</accession>
<keyword evidence="4" id="KW-0812">Transmembrane</keyword>
<dbReference type="GO" id="GO:0019882">
    <property type="term" value="P:antigen processing and presentation"/>
    <property type="evidence" value="ECO:0007669"/>
    <property type="project" value="InterPro"/>
</dbReference>
<evidence type="ECO:0000313" key="6">
    <source>
        <dbReference type="Ensembl" id="ENSPNYP00000008411.1"/>
    </source>
</evidence>
<dbReference type="AlphaFoldDB" id="A0A3B4FGZ9"/>
<dbReference type="Pfam" id="PF07654">
    <property type="entry name" value="C1-set"/>
    <property type="match status" value="1"/>
</dbReference>
<evidence type="ECO:0000259" key="5">
    <source>
        <dbReference type="PROSITE" id="PS50835"/>
    </source>
</evidence>
<name>A0A3B4FGZ9_9CICH</name>
<dbReference type="PROSITE" id="PS00290">
    <property type="entry name" value="IG_MHC"/>
    <property type="match status" value="1"/>
</dbReference>
<dbReference type="SUPFAM" id="SSF48726">
    <property type="entry name" value="Immunoglobulin"/>
    <property type="match status" value="1"/>
</dbReference>
<dbReference type="GO" id="GO:0042613">
    <property type="term" value="C:MHC class II protein complex"/>
    <property type="evidence" value="ECO:0007669"/>
    <property type="project" value="InterPro"/>
</dbReference>
<dbReference type="InterPro" id="IPR013783">
    <property type="entry name" value="Ig-like_fold"/>
</dbReference>
<dbReference type="InterPro" id="IPR011162">
    <property type="entry name" value="MHC_I/II-like_Ag-recog"/>
</dbReference>
<keyword evidence="4" id="KW-1133">Transmembrane helix</keyword>
<dbReference type="InterPro" id="IPR003597">
    <property type="entry name" value="Ig_C1-set"/>
</dbReference>
<feature type="domain" description="Ig-like" evidence="5">
    <location>
        <begin position="90"/>
        <end position="182"/>
    </location>
</feature>
<evidence type="ECO:0000256" key="4">
    <source>
        <dbReference type="SAM" id="Phobius"/>
    </source>
</evidence>
<dbReference type="InterPro" id="IPR003006">
    <property type="entry name" value="Ig/MHC_CS"/>
</dbReference>
<proteinExistence type="inferred from homology"/>
<reference evidence="6" key="1">
    <citation type="submission" date="2023-09" db="UniProtKB">
        <authorList>
            <consortium name="Ensembl"/>
        </authorList>
    </citation>
    <scope>IDENTIFICATION</scope>
</reference>
<dbReference type="PANTHER" id="PTHR19944:SF86">
    <property type="entry name" value="HLA CLASS II HISTOCOMPATIBILITY ANTIGEN, DR ALPHA CHAIN"/>
    <property type="match status" value="1"/>
</dbReference>
<sequence length="277" mass="32300">DTTQGAVLLLNHMSNYYVHTLCHIYGCFDSSDTQICAAFDGDEIYYADFKKDLLIWESKIPTSFRSPDIFFLNEKVEFKQIMCSFNLEPPEFIIYPRDEVITGEDNTLICFINHFFPPLINIKWTKNDVEVTMEDPFIKTLSNPDGTAYVLSYLNFVPEKGDIYSCTVEHEAMDEPQTKFWSENKEIKLKLHNYEFHFYLTIAVGLCGLVIGFVIAISGIIYCITVHQIKIYHRTDRWGYLLLYQQGRLIHEKMRYPDGNTKKQHSAYGSLNSWKKS</sequence>
<dbReference type="GeneTree" id="ENSGT00940000161847"/>
<dbReference type="STRING" id="303518.ENSPNYP00000008411"/>
<comment type="similarity">
    <text evidence="1">Belongs to the MHC class II family.</text>
</comment>
<keyword evidence="2" id="KW-0325">Glycoprotein</keyword>
<protein>
    <submittedName>
        <fullName evidence="6">H-2 class II histocompatibility antigen, A-Q alpha chain-like</fullName>
    </submittedName>
</protein>
<dbReference type="Gene3D" id="2.60.40.10">
    <property type="entry name" value="Immunoglobulins"/>
    <property type="match status" value="1"/>
</dbReference>